<dbReference type="OrthoDB" id="4243at2759"/>
<name>A0A427XRS1_9TREE</name>
<feature type="compositionally biased region" description="Low complexity" evidence="11">
    <location>
        <begin position="126"/>
        <end position="156"/>
    </location>
</feature>
<keyword evidence="3 10" id="KW-0349">Heme</keyword>
<comment type="catalytic activity">
    <reaction evidence="10">
        <text>holo-[cytochrome c] = apo-[cytochrome c] + heme b</text>
        <dbReference type="Rhea" id="RHEA:22648"/>
        <dbReference type="Rhea" id="RHEA-COMP:10725"/>
        <dbReference type="Rhea" id="RHEA-COMP:10726"/>
        <dbReference type="ChEBI" id="CHEBI:29950"/>
        <dbReference type="ChEBI" id="CHEBI:60344"/>
        <dbReference type="ChEBI" id="CHEBI:83739"/>
        <dbReference type="EC" id="4.4.1.17"/>
    </reaction>
</comment>
<comment type="function">
    <text evidence="10">Lyase that catalyzes the covalent linking of the heme group to the cytochrome C apoprotein to produce the mature functional cytochrome.</text>
</comment>
<feature type="compositionally biased region" description="Polar residues" evidence="11">
    <location>
        <begin position="1"/>
        <end position="20"/>
    </location>
</feature>
<dbReference type="InterPro" id="IPR000511">
    <property type="entry name" value="Holocyt_c/c1_synthase"/>
</dbReference>
<dbReference type="Proteomes" id="UP000279259">
    <property type="component" value="Unassembled WGS sequence"/>
</dbReference>
<dbReference type="PANTHER" id="PTHR12743:SF0">
    <property type="entry name" value="HOLOCYTOCHROME C-TYPE SYNTHASE"/>
    <property type="match status" value="1"/>
</dbReference>
<feature type="compositionally biased region" description="Low complexity" evidence="11">
    <location>
        <begin position="27"/>
        <end position="63"/>
    </location>
</feature>
<evidence type="ECO:0000256" key="9">
    <source>
        <dbReference type="ARBA" id="ARBA00023239"/>
    </source>
</evidence>
<evidence type="ECO:0000256" key="10">
    <source>
        <dbReference type="RuleBase" id="RU363130"/>
    </source>
</evidence>
<protein>
    <recommendedName>
        <fullName evidence="10">Holocytochrome c-type synthase</fullName>
        <ecNumber evidence="10">4.4.1.17</ecNumber>
    </recommendedName>
</protein>
<evidence type="ECO:0000256" key="1">
    <source>
        <dbReference type="ARBA" id="ARBA00004273"/>
    </source>
</evidence>
<dbReference type="GO" id="GO:0046872">
    <property type="term" value="F:metal ion binding"/>
    <property type="evidence" value="ECO:0007669"/>
    <property type="project" value="UniProtKB-KW"/>
</dbReference>
<dbReference type="GO" id="GO:0004408">
    <property type="term" value="F:holocytochrome-c synthase activity"/>
    <property type="evidence" value="ECO:0007669"/>
    <property type="project" value="UniProtKB-EC"/>
</dbReference>
<feature type="compositionally biased region" description="Low complexity" evidence="11">
    <location>
        <begin position="88"/>
        <end position="104"/>
    </location>
</feature>
<comment type="similarity">
    <text evidence="2 10">Belongs to the cytochrome c-type heme lyase family.</text>
</comment>
<keyword evidence="7 10" id="KW-0496">Mitochondrion</keyword>
<evidence type="ECO:0000256" key="2">
    <source>
        <dbReference type="ARBA" id="ARBA00007255"/>
    </source>
</evidence>
<evidence type="ECO:0000256" key="7">
    <source>
        <dbReference type="ARBA" id="ARBA00023128"/>
    </source>
</evidence>
<dbReference type="Pfam" id="PF01265">
    <property type="entry name" value="Cyto_heme_lyase"/>
    <property type="match status" value="1"/>
</dbReference>
<dbReference type="PROSITE" id="PS00822">
    <property type="entry name" value="CYTO_HEME_LYASE_2"/>
    <property type="match status" value="1"/>
</dbReference>
<sequence length="315" mass="33385">MVSFNLGSFGSSSTAPTTDINAGLGTGASSSSSGAKLASSPNHSAQPSVPPVDASASPSASADRCPVDHETRSAWLQANPTAAHPFHPSSTTPTTSASSASSSSGHPDSLGNSPAGLGLSHDRVISSIPRSSNWSPSPEGSVPIPTPSSSHSTSSSDQAEPNGANAGGSGQWVYPSEHQFFHAMLRKQHNPRAEDMRTVVPIHNAVNEKAWEEVLMWEAGMGSENCGGPRLVSFSGRPKDRTPKAWAKTMLGYTAPFDRHDWIIDRCGTQVRYVIDFYTGKADPSNPRAMAFYLDVRPAVDNWEGVKTRLAGMWR</sequence>
<evidence type="ECO:0000256" key="11">
    <source>
        <dbReference type="SAM" id="MobiDB-lite"/>
    </source>
</evidence>
<keyword evidence="5 10" id="KW-0999">Mitochondrion inner membrane</keyword>
<gene>
    <name evidence="12" type="primary">CYT2</name>
    <name evidence="12" type="ORF">EHS25_006152</name>
</gene>
<evidence type="ECO:0000313" key="12">
    <source>
        <dbReference type="EMBL" id="RSH81530.1"/>
    </source>
</evidence>
<evidence type="ECO:0000256" key="5">
    <source>
        <dbReference type="ARBA" id="ARBA00022792"/>
    </source>
</evidence>
<reference evidence="12 13" key="1">
    <citation type="submission" date="2018-11" db="EMBL/GenBank/DDBJ databases">
        <title>Genome sequence of Saitozyma podzolica DSM 27192.</title>
        <authorList>
            <person name="Aliyu H."/>
            <person name="Gorte O."/>
            <person name="Ochsenreither K."/>
        </authorList>
    </citation>
    <scope>NUCLEOTIDE SEQUENCE [LARGE SCALE GENOMIC DNA]</scope>
    <source>
        <strain evidence="12 13">DSM 27192</strain>
    </source>
</reference>
<dbReference type="EC" id="4.4.1.17" evidence="10"/>
<dbReference type="GO" id="GO:0005743">
    <property type="term" value="C:mitochondrial inner membrane"/>
    <property type="evidence" value="ECO:0007669"/>
    <property type="project" value="UniProtKB-SubCell"/>
</dbReference>
<evidence type="ECO:0000256" key="6">
    <source>
        <dbReference type="ARBA" id="ARBA00023004"/>
    </source>
</evidence>
<organism evidence="12 13">
    <name type="scientific">Saitozyma podzolica</name>
    <dbReference type="NCBI Taxonomy" id="1890683"/>
    <lineage>
        <taxon>Eukaryota</taxon>
        <taxon>Fungi</taxon>
        <taxon>Dikarya</taxon>
        <taxon>Basidiomycota</taxon>
        <taxon>Agaricomycotina</taxon>
        <taxon>Tremellomycetes</taxon>
        <taxon>Tremellales</taxon>
        <taxon>Trimorphomycetaceae</taxon>
        <taxon>Saitozyma</taxon>
    </lineage>
</organism>
<comment type="caution">
    <text evidence="12">The sequence shown here is derived from an EMBL/GenBank/DDBJ whole genome shotgun (WGS) entry which is preliminary data.</text>
</comment>
<dbReference type="PANTHER" id="PTHR12743">
    <property type="entry name" value="CYTOCHROME C1 HEME LYASE"/>
    <property type="match status" value="1"/>
</dbReference>
<keyword evidence="8 10" id="KW-0472">Membrane</keyword>
<evidence type="ECO:0000313" key="13">
    <source>
        <dbReference type="Proteomes" id="UP000279259"/>
    </source>
</evidence>
<proteinExistence type="inferred from homology"/>
<comment type="subcellular location">
    <subcellularLocation>
        <location evidence="1 10">Mitochondrion inner membrane</location>
    </subcellularLocation>
</comment>
<evidence type="ECO:0000256" key="8">
    <source>
        <dbReference type="ARBA" id="ARBA00023136"/>
    </source>
</evidence>
<evidence type="ECO:0000256" key="3">
    <source>
        <dbReference type="ARBA" id="ARBA00022617"/>
    </source>
</evidence>
<dbReference type="STRING" id="1890683.A0A427XRS1"/>
<keyword evidence="6 10" id="KW-0408">Iron</keyword>
<dbReference type="EMBL" id="RSCD01000029">
    <property type="protein sequence ID" value="RSH81530.1"/>
    <property type="molecule type" value="Genomic_DNA"/>
</dbReference>
<dbReference type="AlphaFoldDB" id="A0A427XRS1"/>
<accession>A0A427XRS1</accession>
<keyword evidence="9 10" id="KW-0456">Lyase</keyword>
<evidence type="ECO:0000256" key="4">
    <source>
        <dbReference type="ARBA" id="ARBA00022723"/>
    </source>
</evidence>
<keyword evidence="13" id="KW-1185">Reference proteome</keyword>
<keyword evidence="4 10" id="KW-0479">Metal-binding</keyword>
<feature type="region of interest" description="Disordered" evidence="11">
    <location>
        <begin position="1"/>
        <end position="172"/>
    </location>
</feature>